<feature type="compositionally biased region" description="Basic and acidic residues" evidence="27">
    <location>
        <begin position="977"/>
        <end position="997"/>
    </location>
</feature>
<keyword evidence="8" id="KW-0112">Calmodulin-binding</keyword>
<evidence type="ECO:0000256" key="21">
    <source>
        <dbReference type="ARBA" id="ARBA00058427"/>
    </source>
</evidence>
<dbReference type="Gene3D" id="4.10.270.10">
    <property type="entry name" value="Myosin, subunit A"/>
    <property type="match status" value="1"/>
</dbReference>
<dbReference type="SMART" id="SM00242">
    <property type="entry name" value="MYSc"/>
    <property type="match status" value="1"/>
</dbReference>
<dbReference type="GO" id="GO:0005576">
    <property type="term" value="C:extracellular region"/>
    <property type="evidence" value="ECO:0007669"/>
    <property type="project" value="InterPro"/>
</dbReference>
<feature type="region of interest" description="Disordered" evidence="27">
    <location>
        <begin position="1059"/>
        <end position="1079"/>
    </location>
</feature>
<keyword evidence="13 25" id="KW-0009">Actin-binding</keyword>
<evidence type="ECO:0000256" key="9">
    <source>
        <dbReference type="ARBA" id="ARBA00022960"/>
    </source>
</evidence>
<dbReference type="Pfam" id="PF01576">
    <property type="entry name" value="Myosin_tail_1"/>
    <property type="match status" value="2"/>
</dbReference>
<evidence type="ECO:0000256" key="26">
    <source>
        <dbReference type="SAM" id="Coils"/>
    </source>
</evidence>
<dbReference type="Gene3D" id="2.30.30.360">
    <property type="entry name" value="Myosin S1 fragment, N-terminal"/>
    <property type="match status" value="1"/>
</dbReference>
<dbReference type="GO" id="GO:0032982">
    <property type="term" value="C:myosin filament"/>
    <property type="evidence" value="ECO:0007669"/>
    <property type="project" value="TreeGrafter"/>
</dbReference>
<evidence type="ECO:0000256" key="6">
    <source>
        <dbReference type="ARBA" id="ARBA00022741"/>
    </source>
</evidence>
<evidence type="ECO:0000313" key="31">
    <source>
        <dbReference type="Proteomes" id="UP000030759"/>
    </source>
</evidence>
<dbReference type="Pfam" id="PF00063">
    <property type="entry name" value="Myosin_head"/>
    <property type="match status" value="2"/>
</dbReference>
<name>A0A061IEH1_CRIGR</name>
<dbReference type="PANTHER" id="PTHR45615:SF16">
    <property type="entry name" value="MYOSIN-9"/>
    <property type="match status" value="1"/>
</dbReference>
<dbReference type="SUPFAM" id="SSF90257">
    <property type="entry name" value="Myosin rod fragments"/>
    <property type="match status" value="6"/>
</dbReference>
<dbReference type="GO" id="GO:0098609">
    <property type="term" value="P:cell-cell adhesion"/>
    <property type="evidence" value="ECO:0007669"/>
    <property type="project" value="UniProtKB-ARBA"/>
</dbReference>
<dbReference type="FunFam" id="1.20.5.340:FF:000007">
    <property type="entry name" value="Myosin heavy chain, non-muscle"/>
    <property type="match status" value="1"/>
</dbReference>
<accession>A0A061IEH1</accession>
<evidence type="ECO:0000256" key="22">
    <source>
        <dbReference type="ARBA" id="ARBA00065028"/>
    </source>
</evidence>
<evidence type="ECO:0000256" key="3">
    <source>
        <dbReference type="ARBA" id="ARBA00008314"/>
    </source>
</evidence>
<dbReference type="GO" id="GO:0005524">
    <property type="term" value="F:ATP binding"/>
    <property type="evidence" value="ECO:0007669"/>
    <property type="project" value="UniProtKB-UniRule"/>
</dbReference>
<dbReference type="Pfam" id="PF02736">
    <property type="entry name" value="Myosin_N"/>
    <property type="match status" value="1"/>
</dbReference>
<evidence type="ECO:0000259" key="29">
    <source>
        <dbReference type="PROSITE" id="PS51844"/>
    </source>
</evidence>
<comment type="similarity">
    <text evidence="4">Belongs to the apolipoprotein L family.</text>
</comment>
<proteinExistence type="inferred from homology"/>
<dbReference type="InterPro" id="IPR027417">
    <property type="entry name" value="P-loop_NTPase"/>
</dbReference>
<dbReference type="Gene3D" id="1.20.5.340">
    <property type="match status" value="5"/>
</dbReference>
<dbReference type="Pfam" id="PF05461">
    <property type="entry name" value="ApoL"/>
    <property type="match status" value="1"/>
</dbReference>
<dbReference type="FunFam" id="4.10.270.10:FF:000001">
    <property type="entry name" value="Myosin heavy chain, non-muscle"/>
    <property type="match status" value="1"/>
</dbReference>
<evidence type="ECO:0000256" key="4">
    <source>
        <dbReference type="ARBA" id="ARBA00010090"/>
    </source>
</evidence>
<evidence type="ECO:0000256" key="25">
    <source>
        <dbReference type="PROSITE-ProRule" id="PRU00782"/>
    </source>
</evidence>
<dbReference type="Gene3D" id="1.20.120.720">
    <property type="entry name" value="Myosin VI head, motor domain, U50 subdomain"/>
    <property type="match status" value="1"/>
</dbReference>
<dbReference type="PROSITE" id="PS51456">
    <property type="entry name" value="MYOSIN_MOTOR"/>
    <property type="match status" value="1"/>
</dbReference>
<keyword evidence="5" id="KW-0963">Cytoplasm</keyword>
<dbReference type="FunFam" id="3.30.70.1590:FF:000001">
    <property type="entry name" value="Myosin heavy chain"/>
    <property type="match status" value="1"/>
</dbReference>
<dbReference type="SMART" id="SM00015">
    <property type="entry name" value="IQ"/>
    <property type="match status" value="1"/>
</dbReference>
<dbReference type="GO" id="GO:0042157">
    <property type="term" value="P:lipoprotein metabolic process"/>
    <property type="evidence" value="ECO:0007669"/>
    <property type="project" value="InterPro"/>
</dbReference>
<dbReference type="FunFam" id="1.20.5.340:FF:000008">
    <property type="entry name" value="Myosin heavy chain 11"/>
    <property type="match status" value="1"/>
</dbReference>
<keyword evidence="10 26" id="KW-0175">Coiled coil</keyword>
<feature type="coiled-coil region" evidence="26">
    <location>
        <begin position="2048"/>
        <end position="2075"/>
    </location>
</feature>
<dbReference type="PRINTS" id="PR00193">
    <property type="entry name" value="MYOSINHEAVY"/>
</dbReference>
<dbReference type="GO" id="GO:0007010">
    <property type="term" value="P:cytoskeleton organization"/>
    <property type="evidence" value="ECO:0007669"/>
    <property type="project" value="UniProtKB-ARBA"/>
</dbReference>
<evidence type="ECO:0000256" key="13">
    <source>
        <dbReference type="ARBA" id="ARBA00023203"/>
    </source>
</evidence>
<keyword evidence="9" id="KW-0133">Cell shape</keyword>
<dbReference type="FunFam" id="3.40.850.10:FF:000175">
    <property type="entry name" value="Myosin heavy chain 9"/>
    <property type="match status" value="1"/>
</dbReference>
<evidence type="ECO:0000259" key="28">
    <source>
        <dbReference type="PROSITE" id="PS51456"/>
    </source>
</evidence>
<keyword evidence="15" id="KW-0968">Cytoplasmic vesicle</keyword>
<dbReference type="FunFam" id="1.20.5.4820:FF:000002">
    <property type="entry name" value="Myosin heavy chain 10"/>
    <property type="match status" value="1"/>
</dbReference>
<dbReference type="Proteomes" id="UP000030759">
    <property type="component" value="Unassembled WGS sequence"/>
</dbReference>
<evidence type="ECO:0000256" key="7">
    <source>
        <dbReference type="ARBA" id="ARBA00022840"/>
    </source>
</evidence>
<dbReference type="GO" id="GO:0006869">
    <property type="term" value="P:lipid transport"/>
    <property type="evidence" value="ECO:0007669"/>
    <property type="project" value="InterPro"/>
</dbReference>
<keyword evidence="6 25" id="KW-0547">Nucleotide-binding</keyword>
<dbReference type="GO" id="GO:0000146">
    <property type="term" value="F:microfilament motor activity"/>
    <property type="evidence" value="ECO:0007669"/>
    <property type="project" value="TreeGrafter"/>
</dbReference>
<dbReference type="InterPro" id="IPR000048">
    <property type="entry name" value="IQ_motif_EF-hand-BS"/>
</dbReference>
<feature type="region of interest" description="Disordered" evidence="27">
    <location>
        <begin position="1799"/>
        <end position="1818"/>
    </location>
</feature>
<evidence type="ECO:0000256" key="15">
    <source>
        <dbReference type="ARBA" id="ARBA00023329"/>
    </source>
</evidence>
<dbReference type="Gene3D" id="6.10.250.2420">
    <property type="match status" value="1"/>
</dbReference>
<organism evidence="30 31">
    <name type="scientific">Cricetulus griseus</name>
    <name type="common">Chinese hamster</name>
    <name type="synonym">Cricetulus barabensis griseus</name>
    <dbReference type="NCBI Taxonomy" id="10029"/>
    <lineage>
        <taxon>Eukaryota</taxon>
        <taxon>Metazoa</taxon>
        <taxon>Chordata</taxon>
        <taxon>Craniata</taxon>
        <taxon>Vertebrata</taxon>
        <taxon>Euteleostomi</taxon>
        <taxon>Mammalia</taxon>
        <taxon>Eutheria</taxon>
        <taxon>Euarchontoglires</taxon>
        <taxon>Glires</taxon>
        <taxon>Rodentia</taxon>
        <taxon>Myomorpha</taxon>
        <taxon>Muroidea</taxon>
        <taxon>Cricetidae</taxon>
        <taxon>Cricetinae</taxon>
        <taxon>Cricetulus</taxon>
    </lineage>
</organism>
<dbReference type="GO" id="GO:0016460">
    <property type="term" value="C:myosin II complex"/>
    <property type="evidence" value="ECO:0007669"/>
    <property type="project" value="TreeGrafter"/>
</dbReference>
<evidence type="ECO:0000256" key="12">
    <source>
        <dbReference type="ARBA" id="ARBA00023175"/>
    </source>
</evidence>
<sequence>MAQQAADKYLYVDKNFINNPLAQADWAAKKLVWVPSDKNGFEPASLKEEVGEEAIVELVENGKKVKVNKDDIQKMNPPKFSKVEDMAELTCLNEASVLHNLKERYYSGLIYTYSGLFCVVINPYKNLPIYSEEIVDMYKGKKRHEMPPHIYAITDTAYRSMMQDREDQSILCTGESGAGKTENTKKVIQYLAHVASSHKSKKDQGELERQLLQANPILEAFGNAKTVKNDNSSRFGKFIRINFDVNGYIVGANIETYLLEKSRAIRQAKEERTFHIFYYLLSGAGEHLKTDLLLEPYNKYRFLSNGHVTIPGQQDKDMFQETMEAMRIMGIPEDEQMGLLRVISGVLQLGNIVFKKERNTDQASMPDNTAAQKVSHLLGINVTDFTRGILTPRIKVGRDYVQKAQTKEQADFAIEALAKATYERMFRWLVLRINKALDKTKRQGASFIGILDIAGFEIFDAGPPGILALLDEECWFPKATDKSFVEKVVQEQGTHPKFQKPKQLKDKADFCIIHYAGKVDYKADEWLMKNMDPLNDNIATLLHQSSDKFVSELWKDVDRIIGLDQVAGMSETALPGAFKTRKGMFRTVGQLYKEQLAKLMATLRNTNPNFVRCIIPNHEKKAGKLDPHLVLDQLRCNGVLEGIRICRQGFPNRVVFQEFRQRYEILTPNSIPKGFMDGKQACVLMIKALELDSNLYRIGQSKVFFRAGVLAHLEEERDLKITDVIIGFQACCRGYLARKAFAKRQQQLTAMKVLQRNCAAYLRLRNWQWWRLFTKVKPVLNSIRHEDELIAKEMELTKMREKHLAAENRLTEMETLQSQLMAEKLQLQEQLQAETELCAEAEELRARLTSKKQELEEICHDLEARVEEEEERCQHLQAEKKKMQQNIQELEEQLEEEESARQKLQLEKVTTEAKLKKLEEDQIIMEDQNCKLAKEKKLLEDRVAEFTTNLMEEEEKSKSLAKLKNKHEAMITDLEERLRREEKQRQELEKTRRKLEGDSTDLSDQIAELQAQIAELKMQLAKKEEELQAALARVEEEAAQKNMALKKIRELEAQISELQEDLESERASRNKAEKQKRDLGEELEALKTELEDTLDSTAAQQELRSKREQEVSILKKTLEDEAKTHEAQIQEMRQKHSQAVEELAEQLEQTKRVQELWEKHTMSGKGQDGACCIYTNVWGDQNSSYHYRWQLEQSKSLPCDNLKHLETYLATPPPALVVWNGVVLHLFYELHIFETGCDYVKATLEKAKQTLENERGELANEVKVLLQGKGDSEHKRKKVEAQLQELQVKFSEGERVRTELADKVTKLQLELDSVTGLLNQSDSKSSKLTKDFSALESQLQDTQELLQEENRQKLSLSTKLKQMEDEKNSFREQLEEEEESRRNLEKQIATLHAQVTDMKKKMEDGVGCLETAEEAKRRLQKDLEAMSQRHEEKVAAYDKLEKTKTRLQQELDDLLVDLDHQRQSVSNLEKKQKKFDQLLAEEKTISAKYAEERDQAEAEAREKETKALSLARALEEAMEQKAELERVNKQFRTEMEDLMSSKDDVGKSVHELEKSKRALEQQVEEMKTQLEELEDELQATEDAKLRLEVNLQAMKAQFERDLQGRDEQNEEKKKQLVRQVREMEAELEDERKQRSMAMAARKKLEMDLKDLEAHIDTANKNREEAIKQLRKLQAQMKDCMRELDDTRASREEILAQAKENEKKFKSMEAEMIQLQEELAAAERAKRQAQQERDELADEIANSSGKGALALEEKRRLEARIAQLEEELEEEQGNTELINDRLKKANLQIDQINTDLNLERSHAQKNENARQQLERQNKELKAKLQEMESAVKSKYKASIAALEAKIAQLEEQLDNETKERQAASKQVRRTEKKLKDVLLQVEDERRNAEQFKDQADKASTRLKQLKRQLEEAEEEAQRANASRRKLQRELEDATETADAMNREVSSLKNKLRRGDLPFVVTRRLVRKGTGDCSDEELFPFHCMARFFLLAAWTRDRAVDTMDPSTCEGSSGGRNFIEEVTEYLQHRASREDLRLLLTEDGAWKAFVAEAELSRADADTLRDALNALTENMAEEDKDKFQRDLQDMESFVDMFPQVQLELEGHIKKLQILADKVDKVHRDCTISKVVASSTSTVSGVLTLLGLTLVPVTAGASLVLLATGMGLGAAAAVTSVSTGIVDYTSESSAKMRASHLVATSMVKVKKVAEAVVHSEPQVYELSENCCRVLRCLQQNIYVIKLTKANPALASSAKHLLTIGGISAQRDNQVKKAYRGTALAMSRRDWVMNVATTGVSLTGDVIGLVKESKRLHKGAKVKSAEELRKQAQELEEKLKVLIQIHDSLQSGSTQ</sequence>
<dbReference type="PROSITE" id="PS51844">
    <property type="entry name" value="SH3_LIKE"/>
    <property type="match status" value="1"/>
</dbReference>
<evidence type="ECO:0000256" key="10">
    <source>
        <dbReference type="ARBA" id="ARBA00023054"/>
    </source>
</evidence>
<evidence type="ECO:0000256" key="17">
    <source>
        <dbReference type="ARBA" id="ARBA00039816"/>
    </source>
</evidence>
<comment type="subunit">
    <text evidence="22">Myosin is a hexameric protein that consists of 2 heavy chain subunits (MHC), 2 alkali light chain subunits (MLC) and 2 regulatory light chain subunits (MLC-2). Interacts with RASIP1. Interacts with DDR1. Interacts with PDLIM2. Interacts with SVIL. Interacts with HTRA3. Interacts with Myo7a. Interacts with CFAP95. Interacts with LIMCH1; independently of the integration of MYH9 into the myosin complex. Interacts with RAB3A. Interacts with ZBED4. Interacts with S100A4; this interaction increases cell motility.</text>
</comment>
<feature type="region of interest" description="Disordered" evidence="27">
    <location>
        <begin position="1906"/>
        <end position="1937"/>
    </location>
</feature>
<evidence type="ECO:0000313" key="30">
    <source>
        <dbReference type="EMBL" id="ERE84443.1"/>
    </source>
</evidence>
<dbReference type="GO" id="GO:0005938">
    <property type="term" value="C:cell cortex"/>
    <property type="evidence" value="ECO:0007669"/>
    <property type="project" value="UniProtKB-SubCell"/>
</dbReference>
<evidence type="ECO:0000256" key="23">
    <source>
        <dbReference type="ARBA" id="ARBA00079648"/>
    </source>
</evidence>
<evidence type="ECO:0000256" key="14">
    <source>
        <dbReference type="ARBA" id="ARBA00023212"/>
    </source>
</evidence>
<feature type="compositionally biased region" description="Basic and acidic residues" evidence="27">
    <location>
        <begin position="1064"/>
        <end position="1079"/>
    </location>
</feature>
<feature type="coiled-coil region" evidence="26">
    <location>
        <begin position="2306"/>
        <end position="2333"/>
    </location>
</feature>
<feature type="domain" description="Myosin motor" evidence="28">
    <location>
        <begin position="81"/>
        <end position="718"/>
    </location>
</feature>
<evidence type="ECO:0000256" key="5">
    <source>
        <dbReference type="ARBA" id="ARBA00022490"/>
    </source>
</evidence>
<dbReference type="SUPFAM" id="SSF52540">
    <property type="entry name" value="P-loop containing nucleoside triphosphate hydrolases"/>
    <property type="match status" value="1"/>
</dbReference>
<dbReference type="Gene3D" id="3.30.70.1590">
    <property type="match status" value="1"/>
</dbReference>
<comment type="similarity">
    <text evidence="3 25">Belongs to the TRAFAC class myosin-kinesin ATPase superfamily. Myosin family.</text>
</comment>
<dbReference type="InterPro" id="IPR001609">
    <property type="entry name" value="Myosin_head_motor_dom-like"/>
</dbReference>
<dbReference type="FunFam" id="1.10.10.820:FF:000002">
    <property type="entry name" value="Myosin heavy chain 10"/>
    <property type="match status" value="1"/>
</dbReference>
<dbReference type="FunFam" id="1.20.120.720:FF:000002">
    <property type="entry name" value="Myosin heavy chain 10"/>
    <property type="match status" value="1"/>
</dbReference>
<feature type="region of interest" description="Disordered" evidence="27">
    <location>
        <begin position="977"/>
        <end position="999"/>
    </location>
</feature>
<gene>
    <name evidence="30" type="ORF">H671_2g5970</name>
</gene>
<feature type="binding site" evidence="25">
    <location>
        <begin position="174"/>
        <end position="181"/>
    </location>
    <ligand>
        <name>ATP</name>
        <dbReference type="ChEBI" id="CHEBI:30616"/>
    </ligand>
</feature>
<dbReference type="GO" id="GO:0051015">
    <property type="term" value="F:actin filament binding"/>
    <property type="evidence" value="ECO:0007669"/>
    <property type="project" value="InterPro"/>
</dbReference>
<dbReference type="FunFam" id="1.20.5.340:FF:000009">
    <property type="entry name" value="myosin-11 isoform X2"/>
    <property type="match status" value="1"/>
</dbReference>
<evidence type="ECO:0000256" key="16">
    <source>
        <dbReference type="ARBA" id="ARBA00037865"/>
    </source>
</evidence>
<protein>
    <recommendedName>
        <fullName evidence="17">Myosin-9</fullName>
    </recommendedName>
    <alternativeName>
        <fullName evidence="23">Cellular myosin heavy chain, type A</fullName>
    </alternativeName>
    <alternativeName>
        <fullName evidence="18">Myosin heavy chain 9</fullName>
    </alternativeName>
    <alternativeName>
        <fullName evidence="19">Myosin heavy chain, non-muscle IIa</fullName>
    </alternativeName>
    <alternativeName>
        <fullName evidence="24">Non-muscle myosin heavy chain A</fullName>
    </alternativeName>
    <alternativeName>
        <fullName evidence="20">Non-muscle myosin heavy chain IIa</fullName>
    </alternativeName>
</protein>
<dbReference type="InterPro" id="IPR008989">
    <property type="entry name" value="Myosin_S1_N"/>
</dbReference>
<dbReference type="InterPro" id="IPR004009">
    <property type="entry name" value="SH3_Myosin"/>
</dbReference>
<evidence type="ECO:0000256" key="24">
    <source>
        <dbReference type="ARBA" id="ARBA00083480"/>
    </source>
</evidence>
<dbReference type="Gene3D" id="1.20.58.530">
    <property type="match status" value="1"/>
</dbReference>
<evidence type="ECO:0000256" key="19">
    <source>
        <dbReference type="ARBA" id="ARBA00042289"/>
    </source>
</evidence>
<comment type="function">
    <text evidence="21">Cellular myosin that appears to play a role in cytokinesis, cell shape, and specialized functions such as secretion and capping. Required for cortical actin clearance prior to oocyte exocytosis. Promotes cell motility in conjunction with S100A4. During cell spreading, plays an important role in cytoskeleton reorganization, focal contact formation (in the margins but not the central part of spreading cells), and lamellipodial retraction; this function is mechanically antagonized by MYH10.</text>
</comment>
<dbReference type="GO" id="GO:0008360">
    <property type="term" value="P:regulation of cell shape"/>
    <property type="evidence" value="ECO:0007669"/>
    <property type="project" value="UniProtKB-KW"/>
</dbReference>
<dbReference type="InterPro" id="IPR008405">
    <property type="entry name" value="ApoL"/>
</dbReference>
<dbReference type="InterPro" id="IPR036961">
    <property type="entry name" value="Kinesin_motor_dom_sf"/>
</dbReference>
<dbReference type="GO" id="GO:0005903">
    <property type="term" value="C:brush border"/>
    <property type="evidence" value="ECO:0007669"/>
    <property type="project" value="UniProtKB-ARBA"/>
</dbReference>
<dbReference type="EMBL" id="KE667949">
    <property type="protein sequence ID" value="ERE84443.1"/>
    <property type="molecule type" value="Genomic_DNA"/>
</dbReference>
<dbReference type="GO" id="GO:0032970">
    <property type="term" value="P:regulation of actin filament-based process"/>
    <property type="evidence" value="ECO:0007669"/>
    <property type="project" value="UniProtKB-ARBA"/>
</dbReference>
<dbReference type="PROSITE" id="PS50096">
    <property type="entry name" value="IQ"/>
    <property type="match status" value="1"/>
</dbReference>
<feature type="coiled-coil region" evidence="26">
    <location>
        <begin position="1241"/>
        <end position="1296"/>
    </location>
</feature>
<evidence type="ECO:0000256" key="18">
    <source>
        <dbReference type="ARBA" id="ARBA00041440"/>
    </source>
</evidence>
<dbReference type="GO" id="GO:0005516">
    <property type="term" value="F:calmodulin binding"/>
    <property type="evidence" value="ECO:0007669"/>
    <property type="project" value="UniProtKB-KW"/>
</dbReference>
<keyword evidence="12 25" id="KW-0505">Motor protein</keyword>
<evidence type="ECO:0000256" key="8">
    <source>
        <dbReference type="ARBA" id="ARBA00022860"/>
    </source>
</evidence>
<evidence type="ECO:0000256" key="11">
    <source>
        <dbReference type="ARBA" id="ARBA00023123"/>
    </source>
</evidence>
<dbReference type="GO" id="GO:0008289">
    <property type="term" value="F:lipid binding"/>
    <property type="evidence" value="ECO:0007669"/>
    <property type="project" value="InterPro"/>
</dbReference>
<evidence type="ECO:0000256" key="27">
    <source>
        <dbReference type="SAM" id="MobiDB-lite"/>
    </source>
</evidence>
<dbReference type="FunFam" id="2.30.30.360:FF:000001">
    <property type="entry name" value="Myosin heavy chain"/>
    <property type="match status" value="1"/>
</dbReference>
<evidence type="ECO:0000256" key="20">
    <source>
        <dbReference type="ARBA" id="ARBA00043098"/>
    </source>
</evidence>
<dbReference type="PANTHER" id="PTHR45615">
    <property type="entry name" value="MYOSIN HEAVY CHAIN, NON-MUSCLE"/>
    <property type="match status" value="1"/>
</dbReference>
<dbReference type="GO" id="GO:0030029">
    <property type="term" value="P:actin filament-based process"/>
    <property type="evidence" value="ECO:0007669"/>
    <property type="project" value="UniProtKB-ARBA"/>
</dbReference>
<reference evidence="31" key="1">
    <citation type="journal article" date="2013" name="Nat. Biotechnol.">
        <title>Chinese hamster genome sequenced from sorted chromosomes.</title>
        <authorList>
            <person name="Brinkrolf K."/>
            <person name="Rupp O."/>
            <person name="Laux H."/>
            <person name="Kollin F."/>
            <person name="Ernst W."/>
            <person name="Linke B."/>
            <person name="Kofler R."/>
            <person name="Romand S."/>
            <person name="Hesse F."/>
            <person name="Budach W.E."/>
            <person name="Galosy S."/>
            <person name="Muller D."/>
            <person name="Noll T."/>
            <person name="Wienberg J."/>
            <person name="Jostock T."/>
            <person name="Leonard M."/>
            <person name="Grillari J."/>
            <person name="Tauch A."/>
            <person name="Goesmann A."/>
            <person name="Helk B."/>
            <person name="Mott J.E."/>
            <person name="Puhler A."/>
            <person name="Borth N."/>
        </authorList>
    </citation>
    <scope>NUCLEOTIDE SEQUENCE [LARGE SCALE GENOMIC DNA]</scope>
    <source>
        <strain evidence="31">17A/GY</strain>
    </source>
</reference>
<comment type="subcellular location">
    <subcellularLocation>
        <location evidence="2">Cytoplasm</location>
        <location evidence="2">Cell cortex</location>
    </subcellularLocation>
    <subcellularLocation>
        <location evidence="1">Cytoplasm</location>
        <location evidence="1">Cytoskeleton</location>
    </subcellularLocation>
    <subcellularLocation>
        <location evidence="16">Cytoplasmic vesicle</location>
        <location evidence="16">Secretory vesicle</location>
        <location evidence="16">Cortical granule</location>
    </subcellularLocation>
</comment>
<feature type="domain" description="Myosin N-terminal SH3-like" evidence="29">
    <location>
        <begin position="27"/>
        <end position="77"/>
    </location>
</feature>
<keyword evidence="11 25" id="KW-0518">Myosin</keyword>
<keyword evidence="7 25" id="KW-0067">ATP-binding</keyword>
<feature type="region of interest" description="Actin-binding" evidence="25">
    <location>
        <begin position="596"/>
        <end position="618"/>
    </location>
</feature>
<keyword evidence="14" id="KW-0206">Cytoskeleton</keyword>
<dbReference type="GO" id="GO:0060473">
    <property type="term" value="C:cortical granule"/>
    <property type="evidence" value="ECO:0007669"/>
    <property type="project" value="UniProtKB-SubCell"/>
</dbReference>
<dbReference type="InterPro" id="IPR002928">
    <property type="entry name" value="Myosin_tail"/>
</dbReference>
<evidence type="ECO:0000256" key="1">
    <source>
        <dbReference type="ARBA" id="ARBA00004245"/>
    </source>
</evidence>
<evidence type="ECO:0000256" key="2">
    <source>
        <dbReference type="ARBA" id="ARBA00004544"/>
    </source>
</evidence>
<dbReference type="Gene3D" id="3.40.850.10">
    <property type="entry name" value="Kinesin motor domain"/>
    <property type="match status" value="2"/>
</dbReference>